<proteinExistence type="inferred from homology"/>
<dbReference type="GO" id="GO:1901678">
    <property type="term" value="P:iron coordination entity transport"/>
    <property type="evidence" value="ECO:0007669"/>
    <property type="project" value="UniProtKB-ARBA"/>
</dbReference>
<evidence type="ECO:0000256" key="4">
    <source>
        <dbReference type="ARBA" id="ARBA00022729"/>
    </source>
</evidence>
<dbReference type="Pfam" id="PF01497">
    <property type="entry name" value="Peripla_BP_2"/>
    <property type="match status" value="1"/>
</dbReference>
<dbReference type="PROSITE" id="PS51257">
    <property type="entry name" value="PROKAR_LIPOPROTEIN"/>
    <property type="match status" value="1"/>
</dbReference>
<feature type="domain" description="Fe/B12 periplasmic-binding" evidence="6">
    <location>
        <begin position="74"/>
        <end position="330"/>
    </location>
</feature>
<evidence type="ECO:0000256" key="5">
    <source>
        <dbReference type="SAM" id="SignalP"/>
    </source>
</evidence>
<dbReference type="SUPFAM" id="SSF53807">
    <property type="entry name" value="Helical backbone' metal receptor"/>
    <property type="match status" value="1"/>
</dbReference>
<protein>
    <submittedName>
        <fullName evidence="7">ABC transporter substrate-binding protein</fullName>
    </submittedName>
</protein>
<keyword evidence="3" id="KW-0813">Transport</keyword>
<dbReference type="InterPro" id="IPR051313">
    <property type="entry name" value="Bact_iron-sidero_bind"/>
</dbReference>
<dbReference type="STRING" id="1121353.H924_00375"/>
<dbReference type="HOGENOM" id="CLU_038034_0_2_11"/>
<dbReference type="EMBL" id="CP004354">
    <property type="protein sequence ID" value="AGG65535.1"/>
    <property type="molecule type" value="Genomic_DNA"/>
</dbReference>
<dbReference type="GO" id="GO:0030288">
    <property type="term" value="C:outer membrane-bounded periplasmic space"/>
    <property type="evidence" value="ECO:0007669"/>
    <property type="project" value="TreeGrafter"/>
</dbReference>
<dbReference type="InterPro" id="IPR002491">
    <property type="entry name" value="ABC_transptr_periplasmic_BD"/>
</dbReference>
<keyword evidence="8" id="KW-1185">Reference proteome</keyword>
<dbReference type="PROSITE" id="PS50983">
    <property type="entry name" value="FE_B12_PBP"/>
    <property type="match status" value="1"/>
</dbReference>
<evidence type="ECO:0000256" key="2">
    <source>
        <dbReference type="ARBA" id="ARBA00008814"/>
    </source>
</evidence>
<name>M1UCG9_9CORY</name>
<comment type="subcellular location">
    <subcellularLocation>
        <location evidence="1">Cell envelope</location>
    </subcellularLocation>
</comment>
<evidence type="ECO:0000313" key="8">
    <source>
        <dbReference type="Proteomes" id="UP000011760"/>
    </source>
</evidence>
<dbReference type="eggNOG" id="COG0614">
    <property type="taxonomic scope" value="Bacteria"/>
</dbReference>
<organism evidence="7 8">
    <name type="scientific">Corynebacterium callunae DSM 20147</name>
    <dbReference type="NCBI Taxonomy" id="1121353"/>
    <lineage>
        <taxon>Bacteria</taxon>
        <taxon>Bacillati</taxon>
        <taxon>Actinomycetota</taxon>
        <taxon>Actinomycetes</taxon>
        <taxon>Mycobacteriales</taxon>
        <taxon>Corynebacteriaceae</taxon>
        <taxon>Corynebacterium</taxon>
    </lineage>
</organism>
<comment type="similarity">
    <text evidence="2">Belongs to the bacterial solute-binding protein 8 family.</text>
</comment>
<reference evidence="7 8" key="1">
    <citation type="submission" date="2013-02" db="EMBL/GenBank/DDBJ databases">
        <title>The complete genome sequence of Corynebacterium callunae DSM 20147.</title>
        <authorList>
            <person name="Ruckert C."/>
            <person name="Albersmeier A."/>
            <person name="Kalinowski J."/>
        </authorList>
    </citation>
    <scope>NUCLEOTIDE SEQUENCE [LARGE SCALE GENOMIC DNA]</scope>
    <source>
        <strain evidence="7 8">DSM 20147</strain>
    </source>
</reference>
<evidence type="ECO:0000256" key="1">
    <source>
        <dbReference type="ARBA" id="ARBA00004196"/>
    </source>
</evidence>
<accession>M1UCG9</accession>
<dbReference type="KEGG" id="ccn:H924_00375"/>
<dbReference type="Proteomes" id="UP000011760">
    <property type="component" value="Chromosome"/>
</dbReference>
<feature type="chain" id="PRO_5038573154" evidence="5">
    <location>
        <begin position="28"/>
        <end position="331"/>
    </location>
</feature>
<dbReference type="AlphaFoldDB" id="M1UCG9"/>
<evidence type="ECO:0000256" key="3">
    <source>
        <dbReference type="ARBA" id="ARBA00022448"/>
    </source>
</evidence>
<evidence type="ECO:0000259" key="6">
    <source>
        <dbReference type="PROSITE" id="PS50983"/>
    </source>
</evidence>
<feature type="signal peptide" evidence="5">
    <location>
        <begin position="1"/>
        <end position="27"/>
    </location>
</feature>
<gene>
    <name evidence="7" type="ORF">H924_00375</name>
</gene>
<dbReference type="OrthoDB" id="9793175at2"/>
<keyword evidence="4 5" id="KW-0732">Signal</keyword>
<sequence>MQSFTGKTLKKYAAIFALSTTALLASACTSSDNSNDTSSAATNSIASQNGEITAQTREISHAHGTTEVPDAAQRVVVLEPVQLDTLVALGTIPVGAAVLNETTGIPDYLGTAAQDIAMVGTVAEPNVEAIAALEPDLIIGTESRHSALYDKLASIAPTVYMASQADPWQDNVKMVANVMGDNAGGEQLLAQYKQRCAEVSQEISELDPGERTAQLIRPRDNIYSLYGPTSFAGSTLECAGYSIPEHEWEDISLDVAAENLTSAAAGLVLVTSATLDQDSEVIQGIRDSLGQVNPDGQIAVVDQAIWITGVGPLGGQAVLEDLLSVVQSKQG</sequence>
<dbReference type="Gene3D" id="3.40.50.1980">
    <property type="entry name" value="Nitrogenase molybdenum iron protein domain"/>
    <property type="match status" value="2"/>
</dbReference>
<evidence type="ECO:0000313" key="7">
    <source>
        <dbReference type="EMBL" id="AGG65535.1"/>
    </source>
</evidence>
<dbReference type="RefSeq" id="WP_015649992.1">
    <property type="nucleotide sequence ID" value="NC_020506.1"/>
</dbReference>
<dbReference type="PANTHER" id="PTHR30532:SF25">
    <property type="entry name" value="IRON(III) DICITRATE-BINDING PERIPLASMIC PROTEIN"/>
    <property type="match status" value="1"/>
</dbReference>
<dbReference type="CDD" id="cd01146">
    <property type="entry name" value="FhuD"/>
    <property type="match status" value="1"/>
</dbReference>
<dbReference type="PANTHER" id="PTHR30532">
    <property type="entry name" value="IRON III DICITRATE-BINDING PERIPLASMIC PROTEIN"/>
    <property type="match status" value="1"/>
</dbReference>
<dbReference type="PATRIC" id="fig|1121353.3.peg.82"/>